<dbReference type="InterPro" id="IPR036237">
    <property type="entry name" value="Xyl_isomerase-like_sf"/>
</dbReference>
<evidence type="ECO:0000256" key="2">
    <source>
        <dbReference type="NCBIfam" id="TIGR00542"/>
    </source>
</evidence>
<dbReference type="NCBIfam" id="NF009688">
    <property type="entry name" value="PRK13209.1"/>
    <property type="match status" value="1"/>
</dbReference>
<feature type="domain" description="Xylose isomerase-like TIM barrel" evidence="3">
    <location>
        <begin position="25"/>
        <end position="278"/>
    </location>
</feature>
<comment type="caution">
    <text evidence="4">The sequence shown here is derived from an EMBL/GenBank/DDBJ whole genome shotgun (WGS) entry which is preliminary data.</text>
</comment>
<keyword evidence="1" id="KW-0413">Isomerase</keyword>
<dbReference type="InterPro" id="IPR050417">
    <property type="entry name" value="Sugar_Epim/Isomerase"/>
</dbReference>
<dbReference type="InterPro" id="IPR013022">
    <property type="entry name" value="Xyl_isomerase-like_TIM-brl"/>
</dbReference>
<dbReference type="PANTHER" id="PTHR43489">
    <property type="entry name" value="ISOMERASE"/>
    <property type="match status" value="1"/>
</dbReference>
<protein>
    <recommendedName>
        <fullName evidence="2">L-ribulose-5-phosphate 3-epimerase</fullName>
    </recommendedName>
</protein>
<dbReference type="Gene3D" id="3.20.20.150">
    <property type="entry name" value="Divalent-metal-dependent TIM barrel enzymes"/>
    <property type="match status" value="1"/>
</dbReference>
<dbReference type="InterPro" id="IPR004560">
    <property type="entry name" value="L-Ru-5P_3-Epase"/>
</dbReference>
<evidence type="ECO:0000313" key="4">
    <source>
        <dbReference type="EMBL" id="MEQ2472903.1"/>
    </source>
</evidence>
<dbReference type="EMBL" id="JBBMFE010000009">
    <property type="protein sequence ID" value="MEQ2472903.1"/>
    <property type="molecule type" value="Genomic_DNA"/>
</dbReference>
<dbReference type="Proteomes" id="UP001438008">
    <property type="component" value="Unassembled WGS sequence"/>
</dbReference>
<dbReference type="NCBIfam" id="NF009689">
    <property type="entry name" value="PRK13210.1"/>
    <property type="match status" value="1"/>
</dbReference>
<evidence type="ECO:0000313" key="5">
    <source>
        <dbReference type="Proteomes" id="UP001438008"/>
    </source>
</evidence>
<dbReference type="SUPFAM" id="SSF51658">
    <property type="entry name" value="Xylose isomerase-like"/>
    <property type="match status" value="1"/>
</dbReference>
<organism evidence="4 5">
    <name type="scientific">Laedolimicola intestinihominis</name>
    <dbReference type="NCBI Taxonomy" id="3133166"/>
    <lineage>
        <taxon>Bacteria</taxon>
        <taxon>Bacillati</taxon>
        <taxon>Bacillota</taxon>
        <taxon>Clostridia</taxon>
        <taxon>Lachnospirales</taxon>
        <taxon>Lachnospiraceae</taxon>
        <taxon>Laedolimicola</taxon>
    </lineage>
</organism>
<dbReference type="RefSeq" id="WP_349164729.1">
    <property type="nucleotide sequence ID" value="NZ_JBBMFE010000009.1"/>
</dbReference>
<reference evidence="4 5" key="1">
    <citation type="submission" date="2024-03" db="EMBL/GenBank/DDBJ databases">
        <title>Human intestinal bacterial collection.</title>
        <authorList>
            <person name="Pauvert C."/>
            <person name="Hitch T.C.A."/>
            <person name="Clavel T."/>
        </authorList>
    </citation>
    <scope>NUCLEOTIDE SEQUENCE [LARGE SCALE GENOMIC DNA]</scope>
    <source>
        <strain evidence="4 5">CLA-AA-H132</strain>
    </source>
</reference>
<dbReference type="Pfam" id="PF01261">
    <property type="entry name" value="AP_endonuc_2"/>
    <property type="match status" value="1"/>
</dbReference>
<keyword evidence="5" id="KW-1185">Reference proteome</keyword>
<proteinExistence type="predicted"/>
<evidence type="ECO:0000256" key="1">
    <source>
        <dbReference type="ARBA" id="ARBA00023235"/>
    </source>
</evidence>
<dbReference type="PANTHER" id="PTHR43489:SF1">
    <property type="entry name" value="L-RIBULOSE-5-PHOSPHATE 3-EPIMERASE SGBU-RELATED"/>
    <property type="match status" value="1"/>
</dbReference>
<name>A0ABV1FIL8_9FIRM</name>
<evidence type="ECO:0000259" key="3">
    <source>
        <dbReference type="Pfam" id="PF01261"/>
    </source>
</evidence>
<gene>
    <name evidence="4" type="ORF">WMO29_10450</name>
</gene>
<dbReference type="NCBIfam" id="TIGR00542">
    <property type="entry name" value="hxl6Piso_put"/>
    <property type="match status" value="1"/>
</dbReference>
<sequence length="286" mass="32604">MLGKHLLGIYEKALAAEDDWYQRMAKVKELGFDFMEISIDETDERLSRIYAGDEEIYRIQDAAHKAGVFIQSLCLSVHRRFPFGSADPATRAKAAEIMEKALVFADKLGVRVIQLAGYDVYYEPSTDESKKRYEEAMFWAASQAARYQIMLGTEIMDIELMNCIRKHLVYENKIQSPWYKVYPDVGNISAWGIDPLDDLEAGIHSIVGVHLKDTLCKTADKPGVFKDIPFGEGCVDFVGCLKKLEDLGYTGPYMIEMWHKKGQDDRANVRAAKAFIEEQYRRAMEA</sequence>
<accession>A0ABV1FIL8</accession>